<protein>
    <submittedName>
        <fullName evidence="1">Uncharacterized protein</fullName>
    </submittedName>
</protein>
<reference evidence="1 2" key="1">
    <citation type="submission" date="2024-01" db="EMBL/GenBank/DDBJ databases">
        <title>The complete chloroplast genome sequence of Lithospermum erythrorhizon: insights into the phylogenetic relationship among Boraginaceae species and the maternal lineages of purple gromwells.</title>
        <authorList>
            <person name="Okada T."/>
            <person name="Watanabe K."/>
        </authorList>
    </citation>
    <scope>NUCLEOTIDE SEQUENCE [LARGE SCALE GENOMIC DNA]</scope>
</reference>
<comment type="caution">
    <text evidence="1">The sequence shown here is derived from an EMBL/GenBank/DDBJ whole genome shotgun (WGS) entry which is preliminary data.</text>
</comment>
<dbReference type="Proteomes" id="UP001454036">
    <property type="component" value="Unassembled WGS sequence"/>
</dbReference>
<proteinExistence type="predicted"/>
<accession>A0AAV3RJQ3</accession>
<dbReference type="AlphaFoldDB" id="A0AAV3RJQ3"/>
<organism evidence="1 2">
    <name type="scientific">Lithospermum erythrorhizon</name>
    <name type="common">Purple gromwell</name>
    <name type="synonym">Lithospermum officinale var. erythrorhizon</name>
    <dbReference type="NCBI Taxonomy" id="34254"/>
    <lineage>
        <taxon>Eukaryota</taxon>
        <taxon>Viridiplantae</taxon>
        <taxon>Streptophyta</taxon>
        <taxon>Embryophyta</taxon>
        <taxon>Tracheophyta</taxon>
        <taxon>Spermatophyta</taxon>
        <taxon>Magnoliopsida</taxon>
        <taxon>eudicotyledons</taxon>
        <taxon>Gunneridae</taxon>
        <taxon>Pentapetalae</taxon>
        <taxon>asterids</taxon>
        <taxon>lamiids</taxon>
        <taxon>Boraginales</taxon>
        <taxon>Boraginaceae</taxon>
        <taxon>Boraginoideae</taxon>
        <taxon>Lithospermeae</taxon>
        <taxon>Lithospermum</taxon>
    </lineage>
</organism>
<name>A0AAV3RJQ3_LITER</name>
<keyword evidence="2" id="KW-1185">Reference proteome</keyword>
<dbReference type="EMBL" id="BAABME010010248">
    <property type="protein sequence ID" value="GAA0176771.1"/>
    <property type="molecule type" value="Genomic_DNA"/>
</dbReference>
<evidence type="ECO:0000313" key="1">
    <source>
        <dbReference type="EMBL" id="GAA0176771.1"/>
    </source>
</evidence>
<sequence>MSRLSANKSTSLPFCFLLSRFHSQSLSSQKFLRKYADGRAFHHYREERYHKEPLKKDPELNRVLKEEYQSMDDFKRAKLRMTAQ</sequence>
<gene>
    <name evidence="1" type="ORF">LIER_29596</name>
</gene>
<evidence type="ECO:0000313" key="2">
    <source>
        <dbReference type="Proteomes" id="UP001454036"/>
    </source>
</evidence>